<dbReference type="AlphaFoldDB" id="A0A0B1PEM1"/>
<feature type="compositionally biased region" description="Polar residues" evidence="1">
    <location>
        <begin position="16"/>
        <end position="31"/>
    </location>
</feature>
<accession>A0A0B1PEM1</accession>
<reference evidence="2 3" key="1">
    <citation type="journal article" date="2014" name="BMC Genomics">
        <title>Adaptive genomic structural variation in the grape powdery mildew pathogen, Erysiphe necator.</title>
        <authorList>
            <person name="Jones L."/>
            <person name="Riaz S."/>
            <person name="Morales-Cruz A."/>
            <person name="Amrine K.C."/>
            <person name="McGuire B."/>
            <person name="Gubler W.D."/>
            <person name="Walker M.A."/>
            <person name="Cantu D."/>
        </authorList>
    </citation>
    <scope>NUCLEOTIDE SEQUENCE [LARGE SCALE GENOMIC DNA]</scope>
    <source>
        <strain evidence="3">c</strain>
    </source>
</reference>
<feature type="compositionally biased region" description="Low complexity" evidence="1">
    <location>
        <begin position="77"/>
        <end position="91"/>
    </location>
</feature>
<evidence type="ECO:0000313" key="2">
    <source>
        <dbReference type="EMBL" id="KHJ35760.1"/>
    </source>
</evidence>
<dbReference type="InterPro" id="IPR013927">
    <property type="entry name" value="TF_Opi1_Ccg-8"/>
</dbReference>
<protein>
    <submittedName>
        <fullName evidence="2">Putative transcription factor opi1</fullName>
    </submittedName>
</protein>
<feature type="compositionally biased region" description="Polar residues" evidence="1">
    <location>
        <begin position="92"/>
        <end position="101"/>
    </location>
</feature>
<name>A0A0B1PEM1_UNCNE</name>
<dbReference type="PANTHER" id="PTHR38406">
    <property type="entry name" value="TRANSCRIPTIONAL REPRESSOR OPI1"/>
    <property type="match status" value="1"/>
</dbReference>
<dbReference type="GO" id="GO:0030968">
    <property type="term" value="P:endoplasmic reticulum unfolded protein response"/>
    <property type="evidence" value="ECO:0007669"/>
    <property type="project" value="TreeGrafter"/>
</dbReference>
<dbReference type="GO" id="GO:0005634">
    <property type="term" value="C:nucleus"/>
    <property type="evidence" value="ECO:0007669"/>
    <property type="project" value="TreeGrafter"/>
</dbReference>
<comment type="caution">
    <text evidence="2">The sequence shown here is derived from an EMBL/GenBank/DDBJ whole genome shotgun (WGS) entry which is preliminary data.</text>
</comment>
<feature type="region of interest" description="Disordered" evidence="1">
    <location>
        <begin position="1"/>
        <end position="33"/>
    </location>
</feature>
<gene>
    <name evidence="2" type="ORF">EV44_g5377</name>
</gene>
<dbReference type="EMBL" id="JNVN01000280">
    <property type="protein sequence ID" value="KHJ35760.1"/>
    <property type="molecule type" value="Genomic_DNA"/>
</dbReference>
<dbReference type="GO" id="GO:0006357">
    <property type="term" value="P:regulation of transcription by RNA polymerase II"/>
    <property type="evidence" value="ECO:0007669"/>
    <property type="project" value="TreeGrafter"/>
</dbReference>
<dbReference type="Proteomes" id="UP000030854">
    <property type="component" value="Unassembled WGS sequence"/>
</dbReference>
<dbReference type="OMA" id="YSPRFKY"/>
<sequence>MQRDYIPGDNPPAYSNVPNLQPSNLTESSHFPSLYISDPPRCDRILPPLTSLLRQTNLSTVENSAWPSKNSLEKKFQTSQSQPSTNTTNSPIESPNLTQIGSPDFHSLKSGGVLSIEDADVRLAAEALGDLRAGSPPQKSIVLSNSPSAIHERRIQQQEPLLSLLTTSHPLIGNAIGGSLSAYSASKKYSPRFKSSAEYVERRFTPVVNTVGSVGRITGVEGGMRWILGRRNSRQLLSQPEKSAETSNKRRKLDEDVEIDGNFVNDVETGRKRQPSLSSTSDILPAYDDLRSPKYELHQALVSSQADRDPSSSSFSWHSRLALSTSGLSIAMSEESLRSLKYCLSWLRWANEHIGKVIMNLKAVVDQYDFSYGIENSSNGKKQNVEHSEAERHALSEKITALKKDVLKTLKEVVDVVSKYAGGALPENTRMLVRRHLTSLPRRFRLASSKPPDNVRNSDDADVKIVEGGRRILLLAKEGLDMMAQVSGVLNGTITSAEEWCERLGRSKPETVQIQYDDEAAFKKPALELSKSELIEVDESNPST</sequence>
<evidence type="ECO:0000313" key="3">
    <source>
        <dbReference type="Proteomes" id="UP000030854"/>
    </source>
</evidence>
<evidence type="ECO:0000256" key="1">
    <source>
        <dbReference type="SAM" id="MobiDB-lite"/>
    </source>
</evidence>
<dbReference type="GO" id="GO:0008654">
    <property type="term" value="P:phospholipid biosynthetic process"/>
    <property type="evidence" value="ECO:0007669"/>
    <property type="project" value="TreeGrafter"/>
</dbReference>
<proteinExistence type="predicted"/>
<dbReference type="GO" id="GO:0003714">
    <property type="term" value="F:transcription corepressor activity"/>
    <property type="evidence" value="ECO:0007669"/>
    <property type="project" value="InterPro"/>
</dbReference>
<dbReference type="HOGENOM" id="CLU_015714_2_0_1"/>
<feature type="region of interest" description="Disordered" evidence="1">
    <location>
        <begin position="62"/>
        <end position="104"/>
    </location>
</feature>
<dbReference type="GO" id="GO:0005783">
    <property type="term" value="C:endoplasmic reticulum"/>
    <property type="evidence" value="ECO:0007669"/>
    <property type="project" value="TreeGrafter"/>
</dbReference>
<organism evidence="2 3">
    <name type="scientific">Uncinula necator</name>
    <name type="common">Grape powdery mildew</name>
    <dbReference type="NCBI Taxonomy" id="52586"/>
    <lineage>
        <taxon>Eukaryota</taxon>
        <taxon>Fungi</taxon>
        <taxon>Dikarya</taxon>
        <taxon>Ascomycota</taxon>
        <taxon>Pezizomycotina</taxon>
        <taxon>Leotiomycetes</taxon>
        <taxon>Erysiphales</taxon>
        <taxon>Erysiphaceae</taxon>
        <taxon>Erysiphe</taxon>
    </lineage>
</organism>
<dbReference type="STRING" id="52586.A0A0B1PEM1"/>
<dbReference type="PANTHER" id="PTHR38406:SF1">
    <property type="entry name" value="TRANSCRIPTIONAL REPRESSOR OPI1"/>
    <property type="match status" value="1"/>
</dbReference>
<dbReference type="Pfam" id="PF08618">
    <property type="entry name" value="Opi1"/>
    <property type="match status" value="1"/>
</dbReference>
<keyword evidence="3" id="KW-1185">Reference proteome</keyword>